<dbReference type="PANTHER" id="PTHR21058:SF0">
    <property type="entry name" value="6,7-DIMETHYL-8-RIBITYLLUMAZINE SYNTHASE"/>
    <property type="match status" value="1"/>
</dbReference>
<proteinExistence type="inferred from homology"/>
<organism evidence="7">
    <name type="scientific">marine metagenome</name>
    <dbReference type="NCBI Taxonomy" id="408172"/>
    <lineage>
        <taxon>unclassified sequences</taxon>
        <taxon>metagenomes</taxon>
        <taxon>ecological metagenomes</taxon>
    </lineage>
</organism>
<keyword evidence="4" id="KW-0686">Riboflavin biosynthesis</keyword>
<reference evidence="7" key="1">
    <citation type="submission" date="2018-05" db="EMBL/GenBank/DDBJ databases">
        <authorList>
            <person name="Lanie J.A."/>
            <person name="Ng W.-L."/>
            <person name="Kazmierczak K.M."/>
            <person name="Andrzejewski T.M."/>
            <person name="Davidsen T.M."/>
            <person name="Wayne K.J."/>
            <person name="Tettelin H."/>
            <person name="Glass J.I."/>
            <person name="Rusch D."/>
            <person name="Podicherti R."/>
            <person name="Tsui H.-C.T."/>
            <person name="Winkler M.E."/>
        </authorList>
    </citation>
    <scope>NUCLEOTIDE SEQUENCE</scope>
</reference>
<evidence type="ECO:0000313" key="7">
    <source>
        <dbReference type="EMBL" id="SVA31516.1"/>
    </source>
</evidence>
<sequence length="119" mass="13088">MYNSTFELFQSANRELEKKNITASVIKVPGAFEIPVMIARNVKKYDGFIAIGCIIKGETPNFTLISNAIINGIMKLSILHKKPIGNAIITCFNKDQAEKRADKGKEAAKAVLEVLECTS</sequence>
<dbReference type="InterPro" id="IPR002180">
    <property type="entry name" value="LS/RS"/>
</dbReference>
<dbReference type="InterPro" id="IPR036467">
    <property type="entry name" value="LS/RS_sf"/>
</dbReference>
<dbReference type="Pfam" id="PF00885">
    <property type="entry name" value="DMRL_synthase"/>
    <property type="match status" value="1"/>
</dbReference>
<gene>
    <name evidence="7" type="ORF">METZ01_LOCUS84370</name>
</gene>
<dbReference type="PANTHER" id="PTHR21058">
    <property type="entry name" value="6,7-DIMETHYL-8-RIBITYLLUMAZINE SYNTHASE DMRL SYNTHASE LUMAZINE SYNTHASE"/>
    <property type="match status" value="1"/>
</dbReference>
<comment type="similarity">
    <text evidence="2">Belongs to the DMRL synthase family.</text>
</comment>
<dbReference type="GO" id="GO:0000906">
    <property type="term" value="F:6,7-dimethyl-8-ribityllumazine synthase activity"/>
    <property type="evidence" value="ECO:0007669"/>
    <property type="project" value="UniProtKB-EC"/>
</dbReference>
<dbReference type="EC" id="2.5.1.78" evidence="3"/>
<dbReference type="GO" id="GO:0009231">
    <property type="term" value="P:riboflavin biosynthetic process"/>
    <property type="evidence" value="ECO:0007669"/>
    <property type="project" value="UniProtKB-UniPathway"/>
</dbReference>
<comment type="catalytic activity">
    <reaction evidence="6">
        <text>(2S)-2-hydroxy-3-oxobutyl phosphate + 5-amino-6-(D-ribitylamino)uracil = 6,7-dimethyl-8-(1-D-ribityl)lumazine + phosphate + 2 H2O + H(+)</text>
        <dbReference type="Rhea" id="RHEA:26152"/>
        <dbReference type="ChEBI" id="CHEBI:15377"/>
        <dbReference type="ChEBI" id="CHEBI:15378"/>
        <dbReference type="ChEBI" id="CHEBI:15934"/>
        <dbReference type="ChEBI" id="CHEBI:43474"/>
        <dbReference type="ChEBI" id="CHEBI:58201"/>
        <dbReference type="ChEBI" id="CHEBI:58830"/>
        <dbReference type="EC" id="2.5.1.78"/>
    </reaction>
</comment>
<comment type="pathway">
    <text evidence="1">Cofactor biosynthesis; riboflavin biosynthesis; riboflavin from 2-hydroxy-3-oxobutyl phosphate and 5-amino-6-(D-ribitylamino)uracil: step 1/2.</text>
</comment>
<dbReference type="CDD" id="cd09209">
    <property type="entry name" value="Lumazine_synthase-I"/>
    <property type="match status" value="1"/>
</dbReference>
<name>A0A381UTQ5_9ZZZZ</name>
<accession>A0A381UTQ5</accession>
<evidence type="ECO:0000256" key="5">
    <source>
        <dbReference type="ARBA" id="ARBA00022679"/>
    </source>
</evidence>
<dbReference type="InterPro" id="IPR034964">
    <property type="entry name" value="LS"/>
</dbReference>
<evidence type="ECO:0000256" key="2">
    <source>
        <dbReference type="ARBA" id="ARBA00007424"/>
    </source>
</evidence>
<protein>
    <recommendedName>
        <fullName evidence="3">6,7-dimethyl-8-ribityllumazine synthase</fullName>
        <ecNumber evidence="3">2.5.1.78</ecNumber>
    </recommendedName>
</protein>
<evidence type="ECO:0000256" key="1">
    <source>
        <dbReference type="ARBA" id="ARBA00004917"/>
    </source>
</evidence>
<dbReference type="Gene3D" id="3.40.50.960">
    <property type="entry name" value="Lumazine/riboflavin synthase"/>
    <property type="match status" value="1"/>
</dbReference>
<evidence type="ECO:0000256" key="6">
    <source>
        <dbReference type="ARBA" id="ARBA00048785"/>
    </source>
</evidence>
<dbReference type="GO" id="GO:0009349">
    <property type="term" value="C:riboflavin synthase complex"/>
    <property type="evidence" value="ECO:0007669"/>
    <property type="project" value="InterPro"/>
</dbReference>
<dbReference type="AlphaFoldDB" id="A0A381UTQ5"/>
<evidence type="ECO:0000256" key="4">
    <source>
        <dbReference type="ARBA" id="ARBA00022619"/>
    </source>
</evidence>
<dbReference type="UniPathway" id="UPA00275">
    <property type="reaction ID" value="UER00404"/>
</dbReference>
<keyword evidence="5" id="KW-0808">Transferase</keyword>
<evidence type="ECO:0000256" key="3">
    <source>
        <dbReference type="ARBA" id="ARBA00012664"/>
    </source>
</evidence>
<dbReference type="GO" id="GO:0005829">
    <property type="term" value="C:cytosol"/>
    <property type="evidence" value="ECO:0007669"/>
    <property type="project" value="TreeGrafter"/>
</dbReference>
<dbReference type="SUPFAM" id="SSF52121">
    <property type="entry name" value="Lumazine synthase"/>
    <property type="match status" value="1"/>
</dbReference>
<dbReference type="EMBL" id="UINC01007118">
    <property type="protein sequence ID" value="SVA31516.1"/>
    <property type="molecule type" value="Genomic_DNA"/>
</dbReference>